<dbReference type="EMBL" id="RBAK01000006">
    <property type="protein sequence ID" value="RKN45248.1"/>
    <property type="molecule type" value="Genomic_DNA"/>
</dbReference>
<feature type="compositionally biased region" description="Low complexity" evidence="1">
    <location>
        <begin position="107"/>
        <end position="116"/>
    </location>
</feature>
<gene>
    <name evidence="3" type="ORF">D7223_16545</name>
</gene>
<organism evidence="3 4">
    <name type="scientific">Micromonospora endolithica</name>
    <dbReference type="NCBI Taxonomy" id="230091"/>
    <lineage>
        <taxon>Bacteria</taxon>
        <taxon>Bacillati</taxon>
        <taxon>Actinomycetota</taxon>
        <taxon>Actinomycetes</taxon>
        <taxon>Micromonosporales</taxon>
        <taxon>Micromonosporaceae</taxon>
        <taxon>Micromonospora</taxon>
    </lineage>
</organism>
<protein>
    <recommendedName>
        <fullName evidence="5">PqqD family protein</fullName>
    </recommendedName>
</protein>
<comment type="caution">
    <text evidence="3">The sequence shown here is derived from an EMBL/GenBank/DDBJ whole genome shotgun (WGS) entry which is preliminary data.</text>
</comment>
<feature type="transmembrane region" description="Helical" evidence="2">
    <location>
        <begin position="170"/>
        <end position="193"/>
    </location>
</feature>
<feature type="transmembrane region" description="Helical" evidence="2">
    <location>
        <begin position="267"/>
        <end position="287"/>
    </location>
</feature>
<evidence type="ECO:0008006" key="5">
    <source>
        <dbReference type="Google" id="ProtNLM"/>
    </source>
</evidence>
<evidence type="ECO:0000313" key="3">
    <source>
        <dbReference type="EMBL" id="RKN45248.1"/>
    </source>
</evidence>
<keyword evidence="2" id="KW-1133">Transmembrane helix</keyword>
<sequence>MTSALTDTTVVWLHPLHIGESEDGVCEVGRVDTGDFIELPAEGVDLVRWLGEGLPLGEVRRRFAERYGTEPDLADFLDGMASCGFLRVDAATGDGGATVGSGGPATGAGTPLSPGAGPSRRGVAVLANLPPHRVSWLLAPPMRLLYVGSWLTVPLLLVLVPSLRPTPADAFLLDGVLANALVVAAVAWMLVLLHELAHAATVRALGVTGRLSISRRLWFLVAQTEMSAVRSVPRRRRYAPYLAGLTWDLLLMSACLVLQLAGLHEQLVRGVVYTLTLSVVYQFLVFMRTDIYYVLGNWLRLGDLMGDTRRWLANQTRRLVGRGPGHDLGGVPARELRIIRWYAPFYLLGSLAVTAALLALTVPAMVTMVGLAIDGLDSPVDGLAFWNGVGFLALVALQLATFGWVFVTERRTAA</sequence>
<accession>A0A3A9ZAC5</accession>
<feature type="transmembrane region" description="Helical" evidence="2">
    <location>
        <begin position="345"/>
        <end position="373"/>
    </location>
</feature>
<feature type="region of interest" description="Disordered" evidence="1">
    <location>
        <begin position="97"/>
        <end position="116"/>
    </location>
</feature>
<evidence type="ECO:0000256" key="2">
    <source>
        <dbReference type="SAM" id="Phobius"/>
    </source>
</evidence>
<feature type="compositionally biased region" description="Gly residues" evidence="1">
    <location>
        <begin position="97"/>
        <end position="106"/>
    </location>
</feature>
<keyword evidence="2" id="KW-0472">Membrane</keyword>
<dbReference type="Proteomes" id="UP000281726">
    <property type="component" value="Unassembled WGS sequence"/>
</dbReference>
<feature type="transmembrane region" description="Helical" evidence="2">
    <location>
        <begin position="385"/>
        <end position="407"/>
    </location>
</feature>
<evidence type="ECO:0000256" key="1">
    <source>
        <dbReference type="SAM" id="MobiDB-lite"/>
    </source>
</evidence>
<reference evidence="3 4" key="1">
    <citation type="journal article" date="2004" name="Syst. Appl. Microbiol.">
        <title>Cryptoendolithic actinomycetes from antarctic sandstone rock samples: Micromonospora endolithica sp. nov. and two isolates related to Micromonospora coerulea Jensen 1932.</title>
        <authorList>
            <person name="Hirsch P."/>
            <person name="Mevs U."/>
            <person name="Kroppenstedt R.M."/>
            <person name="Schumann P."/>
            <person name="Stackebrandt E."/>
        </authorList>
    </citation>
    <scope>NUCLEOTIDE SEQUENCE [LARGE SCALE GENOMIC DNA]</scope>
    <source>
        <strain evidence="3 4">JCM 12677</strain>
    </source>
</reference>
<dbReference type="OrthoDB" id="4515621at2"/>
<feature type="transmembrane region" description="Helical" evidence="2">
    <location>
        <begin position="238"/>
        <end position="261"/>
    </location>
</feature>
<evidence type="ECO:0000313" key="4">
    <source>
        <dbReference type="Proteomes" id="UP000281726"/>
    </source>
</evidence>
<keyword evidence="4" id="KW-1185">Reference proteome</keyword>
<dbReference type="AlphaFoldDB" id="A0A3A9ZAC5"/>
<dbReference type="RefSeq" id="WP_120729312.1">
    <property type="nucleotide sequence ID" value="NZ_RBAK01000006.1"/>
</dbReference>
<feature type="transmembrane region" description="Helical" evidence="2">
    <location>
        <begin position="144"/>
        <end position="164"/>
    </location>
</feature>
<keyword evidence="2" id="KW-0812">Transmembrane</keyword>
<name>A0A3A9ZAC5_9ACTN</name>
<proteinExistence type="predicted"/>